<evidence type="ECO:0000259" key="1">
    <source>
        <dbReference type="PROSITE" id="PS51186"/>
    </source>
</evidence>
<dbReference type="RefSeq" id="WP_073433226.1">
    <property type="nucleotide sequence ID" value="NZ_BJXU01000017.1"/>
</dbReference>
<reference evidence="2 5" key="2">
    <citation type="submission" date="2019-07" db="EMBL/GenBank/DDBJ databases">
        <title>Whole genome shotgun sequence of Halomonas cupida NBRC 102219.</title>
        <authorList>
            <person name="Hosoyama A."/>
            <person name="Uohara A."/>
            <person name="Ohji S."/>
            <person name="Ichikawa N."/>
        </authorList>
    </citation>
    <scope>NUCLEOTIDE SEQUENCE [LARGE SCALE GENOMIC DNA]</scope>
    <source>
        <strain evidence="2 5">NBRC 102219</strain>
    </source>
</reference>
<dbReference type="GO" id="GO:1990189">
    <property type="term" value="F:protein N-terminal-serine acetyltransferase activity"/>
    <property type="evidence" value="ECO:0007669"/>
    <property type="project" value="TreeGrafter"/>
</dbReference>
<dbReference type="PANTHER" id="PTHR43441:SF11">
    <property type="entry name" value="RIBOSOMAL-PROTEIN-SERINE ACETYLTRANSFERASE"/>
    <property type="match status" value="1"/>
</dbReference>
<keyword evidence="2" id="KW-0687">Ribonucleoprotein</keyword>
<feature type="domain" description="N-acetyltransferase" evidence="1">
    <location>
        <begin position="9"/>
        <end position="175"/>
    </location>
</feature>
<name>A0A1M6ZX08_9GAMM</name>
<evidence type="ECO:0000313" key="3">
    <source>
        <dbReference type="EMBL" id="SHL34863.1"/>
    </source>
</evidence>
<organism evidence="3 4">
    <name type="scientific">Halomonas cupida</name>
    <dbReference type="NCBI Taxonomy" id="44933"/>
    <lineage>
        <taxon>Bacteria</taxon>
        <taxon>Pseudomonadati</taxon>
        <taxon>Pseudomonadota</taxon>
        <taxon>Gammaproteobacteria</taxon>
        <taxon>Oceanospirillales</taxon>
        <taxon>Halomonadaceae</taxon>
        <taxon>Halomonas</taxon>
    </lineage>
</organism>
<dbReference type="AlphaFoldDB" id="A0A1M6ZX08"/>
<evidence type="ECO:0000313" key="5">
    <source>
        <dbReference type="Proteomes" id="UP000321726"/>
    </source>
</evidence>
<dbReference type="EMBL" id="FRCA01000001">
    <property type="protein sequence ID" value="SHL34863.1"/>
    <property type="molecule type" value="Genomic_DNA"/>
</dbReference>
<evidence type="ECO:0000313" key="2">
    <source>
        <dbReference type="EMBL" id="GEN22619.1"/>
    </source>
</evidence>
<dbReference type="Gene3D" id="3.40.630.30">
    <property type="match status" value="1"/>
</dbReference>
<dbReference type="GO" id="GO:0008999">
    <property type="term" value="F:protein-N-terminal-alanine acetyltransferase activity"/>
    <property type="evidence" value="ECO:0007669"/>
    <property type="project" value="TreeGrafter"/>
</dbReference>
<accession>A0A1M6ZX08</accession>
<dbReference type="PROSITE" id="PS51186">
    <property type="entry name" value="GNAT"/>
    <property type="match status" value="1"/>
</dbReference>
<keyword evidence="3" id="KW-0808">Transferase</keyword>
<dbReference type="SUPFAM" id="SSF55729">
    <property type="entry name" value="Acyl-CoA N-acyltransferases (Nat)"/>
    <property type="match status" value="1"/>
</dbReference>
<dbReference type="Proteomes" id="UP000321726">
    <property type="component" value="Unassembled WGS sequence"/>
</dbReference>
<proteinExistence type="predicted"/>
<reference evidence="3 4" key="1">
    <citation type="submission" date="2016-11" db="EMBL/GenBank/DDBJ databases">
        <authorList>
            <person name="Jaros S."/>
            <person name="Januszkiewicz K."/>
            <person name="Wedrychowicz H."/>
        </authorList>
    </citation>
    <scope>NUCLEOTIDE SEQUENCE [LARGE SCALE GENOMIC DNA]</scope>
    <source>
        <strain evidence="3 4">DSM 4740</strain>
    </source>
</reference>
<sequence length="175" mass="20114">MIHQLTPDLHIESLGPQHIEGLWRAVDSSRSSLRHWLPWVDTTHSRDDTEVFVTAARAERRLGTAWHFAVIEGGALIGTCSFNRIVEAHRWASLGYWLHQQHVGRGVMTRCVAALIDIGFTELDLHRLEIRCARGNQRSRAIAERLGFEVEGCLRECEWVNGEPLDHMVYSRLRR</sequence>
<dbReference type="InterPro" id="IPR000182">
    <property type="entry name" value="GNAT_dom"/>
</dbReference>
<gene>
    <name evidence="2" type="ORF">HCU01_05680</name>
    <name evidence="3" type="ORF">SAMN05660971_00273</name>
</gene>
<dbReference type="Pfam" id="PF13302">
    <property type="entry name" value="Acetyltransf_3"/>
    <property type="match status" value="1"/>
</dbReference>
<dbReference type="EMBL" id="BJXU01000017">
    <property type="protein sequence ID" value="GEN22619.1"/>
    <property type="molecule type" value="Genomic_DNA"/>
</dbReference>
<dbReference type="OrthoDB" id="9784707at2"/>
<dbReference type="InterPro" id="IPR016181">
    <property type="entry name" value="Acyl_CoA_acyltransferase"/>
</dbReference>
<dbReference type="GO" id="GO:0005737">
    <property type="term" value="C:cytoplasm"/>
    <property type="evidence" value="ECO:0007669"/>
    <property type="project" value="TreeGrafter"/>
</dbReference>
<dbReference type="Proteomes" id="UP000184123">
    <property type="component" value="Unassembled WGS sequence"/>
</dbReference>
<keyword evidence="2" id="KW-0689">Ribosomal protein</keyword>
<evidence type="ECO:0000313" key="4">
    <source>
        <dbReference type="Proteomes" id="UP000184123"/>
    </source>
</evidence>
<dbReference type="STRING" id="44933.SAMN05660971_00273"/>
<keyword evidence="5" id="KW-1185">Reference proteome</keyword>
<dbReference type="InterPro" id="IPR051908">
    <property type="entry name" value="Ribosomal_N-acetyltransferase"/>
</dbReference>
<protein>
    <submittedName>
        <fullName evidence="2">50S ribosomal protein L7 serine acetyltransferase</fullName>
    </submittedName>
    <submittedName>
        <fullName evidence="3">Ribosomal-protein-serine acetyltransferase</fullName>
    </submittedName>
</protein>
<dbReference type="PANTHER" id="PTHR43441">
    <property type="entry name" value="RIBOSOMAL-PROTEIN-SERINE ACETYLTRANSFERASE"/>
    <property type="match status" value="1"/>
</dbReference>
<dbReference type="GO" id="GO:0005840">
    <property type="term" value="C:ribosome"/>
    <property type="evidence" value="ECO:0007669"/>
    <property type="project" value="UniProtKB-KW"/>
</dbReference>